<reference evidence="2" key="1">
    <citation type="submission" date="2017-02" db="EMBL/GenBank/DDBJ databases">
        <title>Comparative genomics and description of representatives of a novel lineage of planctomycetes thriving in anoxic sediments.</title>
        <authorList>
            <person name="Spring S."/>
            <person name="Bunk B."/>
            <person name="Sproer C."/>
        </authorList>
    </citation>
    <scope>NUCLEOTIDE SEQUENCE [LARGE SCALE GENOMIC DNA]</scope>
    <source>
        <strain evidence="2">SM-Chi-D1</strain>
    </source>
</reference>
<accession>A0A1Q2MEW4</accession>
<evidence type="ECO:0000313" key="1">
    <source>
        <dbReference type="EMBL" id="AQQ71243.1"/>
    </source>
</evidence>
<dbReference type="Proteomes" id="UP000188181">
    <property type="component" value="Chromosome"/>
</dbReference>
<dbReference type="EMBL" id="CP019646">
    <property type="protein sequence ID" value="AQQ71243.1"/>
    <property type="molecule type" value="Genomic_DNA"/>
</dbReference>
<sequence precursor="true">MKKAITIFIINLIVCGGLFAAVGCTLNDPDRDIRRLFPKATNYKTEFITIKERGGEELLKETQKKLGDKFEPVYESIDVPYAYYTVLHKKDIIGYVHGVNQKGRFGGMQLILATNSAGVILDFYYQKITSPESKKFRGKDFTGLLKNLSLKEFYTTDIKEKIKDPSEKNSQDYHATIRGIKKNLILLDEFKLENKYDKYFYKDENKQNKENDHEKDND</sequence>
<keyword evidence="2" id="KW-1185">Reference proteome</keyword>
<dbReference type="STRING" id="1851148.SMSP2_01609"/>
<name>A0A1Q2MEW4_9BACT</name>
<dbReference type="PROSITE" id="PS51257">
    <property type="entry name" value="PROKAR_LIPOPROTEIN"/>
    <property type="match status" value="1"/>
</dbReference>
<dbReference type="AlphaFoldDB" id="A0A1Q2MEW4"/>
<dbReference type="RefSeq" id="WP_146683439.1">
    <property type="nucleotide sequence ID" value="NZ_CP019646.1"/>
</dbReference>
<proteinExistence type="predicted"/>
<dbReference type="KEGG" id="pbas:SMSP2_01609"/>
<organism evidence="1 2">
    <name type="scientific">Limihaloglobus sulfuriphilus</name>
    <dbReference type="NCBI Taxonomy" id="1851148"/>
    <lineage>
        <taxon>Bacteria</taxon>
        <taxon>Pseudomonadati</taxon>
        <taxon>Planctomycetota</taxon>
        <taxon>Phycisphaerae</taxon>
        <taxon>Sedimentisphaerales</taxon>
        <taxon>Sedimentisphaeraceae</taxon>
        <taxon>Limihaloglobus</taxon>
    </lineage>
</organism>
<protein>
    <recommendedName>
        <fullName evidence="3">Lipoprotein</fullName>
    </recommendedName>
</protein>
<evidence type="ECO:0008006" key="3">
    <source>
        <dbReference type="Google" id="ProtNLM"/>
    </source>
</evidence>
<dbReference type="OrthoDB" id="9553577at2"/>
<gene>
    <name evidence="1" type="ORF">SMSP2_01609</name>
</gene>
<evidence type="ECO:0000313" key="2">
    <source>
        <dbReference type="Proteomes" id="UP000188181"/>
    </source>
</evidence>